<dbReference type="Pfam" id="PF01852">
    <property type="entry name" value="START"/>
    <property type="match status" value="1"/>
</dbReference>
<dbReference type="GO" id="GO:0008289">
    <property type="term" value="F:lipid binding"/>
    <property type="evidence" value="ECO:0007669"/>
    <property type="project" value="InterPro"/>
</dbReference>
<dbReference type="InterPro" id="IPR002913">
    <property type="entry name" value="START_lipid-bd_dom"/>
</dbReference>
<name>A0A7S3IVQ2_9SPIT</name>
<dbReference type="PROSITE" id="PS50848">
    <property type="entry name" value="START"/>
    <property type="match status" value="1"/>
</dbReference>
<protein>
    <recommendedName>
        <fullName evidence="1">START domain-containing protein</fullName>
    </recommendedName>
</protein>
<dbReference type="GO" id="GO:0005737">
    <property type="term" value="C:cytoplasm"/>
    <property type="evidence" value="ECO:0007669"/>
    <property type="project" value="UniProtKB-ARBA"/>
</dbReference>
<sequence length="148" mass="17461">MVDRDQQPDHVKVYEEVERLSPDDKVMYMQAKIPFMSVRETIMRMKREKLEDGSWVVTMRSMEEHPKVPVNPSFIRNEMLVVRWIKENPENPKDLDVIGFSNVDMKGYFPSRLMNMAISSMMGKAVKMWYAKASKVKKEFEEQGKLPK</sequence>
<feature type="domain" description="START" evidence="1">
    <location>
        <begin position="1"/>
        <end position="142"/>
    </location>
</feature>
<organism evidence="2">
    <name type="scientific">Strombidium inclinatum</name>
    <dbReference type="NCBI Taxonomy" id="197538"/>
    <lineage>
        <taxon>Eukaryota</taxon>
        <taxon>Sar</taxon>
        <taxon>Alveolata</taxon>
        <taxon>Ciliophora</taxon>
        <taxon>Intramacronucleata</taxon>
        <taxon>Spirotrichea</taxon>
        <taxon>Oligotrichia</taxon>
        <taxon>Strombidiidae</taxon>
        <taxon>Strombidium</taxon>
    </lineage>
</organism>
<dbReference type="AlphaFoldDB" id="A0A7S3IVQ2"/>
<dbReference type="SUPFAM" id="SSF55961">
    <property type="entry name" value="Bet v1-like"/>
    <property type="match status" value="1"/>
</dbReference>
<dbReference type="Gene3D" id="3.30.530.20">
    <property type="match status" value="1"/>
</dbReference>
<dbReference type="EMBL" id="HBIH01034607">
    <property type="protein sequence ID" value="CAE0333080.1"/>
    <property type="molecule type" value="Transcribed_RNA"/>
</dbReference>
<dbReference type="InterPro" id="IPR051213">
    <property type="entry name" value="START_lipid_transfer"/>
</dbReference>
<evidence type="ECO:0000259" key="1">
    <source>
        <dbReference type="PROSITE" id="PS50848"/>
    </source>
</evidence>
<dbReference type="InterPro" id="IPR023393">
    <property type="entry name" value="START-like_dom_sf"/>
</dbReference>
<dbReference type="PANTHER" id="PTHR19308:SF56">
    <property type="entry name" value="START DOMAIN-CONTAINING PROTEIN"/>
    <property type="match status" value="1"/>
</dbReference>
<dbReference type="PANTHER" id="PTHR19308">
    <property type="entry name" value="PHOSPHATIDYLCHOLINE TRANSFER PROTEIN"/>
    <property type="match status" value="1"/>
</dbReference>
<evidence type="ECO:0000313" key="2">
    <source>
        <dbReference type="EMBL" id="CAE0333080.1"/>
    </source>
</evidence>
<proteinExistence type="predicted"/>
<gene>
    <name evidence="2" type="ORF">SINC0208_LOCUS13718</name>
</gene>
<reference evidence="2" key="1">
    <citation type="submission" date="2021-01" db="EMBL/GenBank/DDBJ databases">
        <authorList>
            <person name="Corre E."/>
            <person name="Pelletier E."/>
            <person name="Niang G."/>
            <person name="Scheremetjew M."/>
            <person name="Finn R."/>
            <person name="Kale V."/>
            <person name="Holt S."/>
            <person name="Cochrane G."/>
            <person name="Meng A."/>
            <person name="Brown T."/>
            <person name="Cohen L."/>
        </authorList>
    </citation>
    <scope>NUCLEOTIDE SEQUENCE</scope>
    <source>
        <strain evidence="2">S3</strain>
    </source>
</reference>
<accession>A0A7S3IVQ2</accession>